<feature type="domain" description="Alpha-galactosidase NEW3" evidence="2">
    <location>
        <begin position="70"/>
        <end position="142"/>
    </location>
</feature>
<sequence length="346" mass="34160">MRPAGLIGSLGAMAVAGALTLVPASTATATAPRAGAGGASAAPVAAEAPPAAAATQVAISAVDLDGPAISTVKVTVRNAGPERMRTLKVSFAGPVGWAVQPSTVQVEGSLAAGASAEAVFRIQVPERRAGFTVRAFTATATYRGGDGAGTATATRTQRSGTPLANLAAAYNNVGVTDESATGPGDYDGEGNSFSAQKLAAVGLRPGEPVTALGATLRWPNVPSGTRNNVSAAGQAVTLDGTGGKLVLLGSGVTSGASGTVTVHYTDGTSSSGAIGFPNWSFDPANAHGATLVASSDGRNRPSGYGNAGIAYRVFAHSVPLDPGKRVEFVVLPANGNVHVFDMAVAP</sequence>
<dbReference type="Pfam" id="PF10633">
    <property type="entry name" value="NPCBM_assoc"/>
    <property type="match status" value="1"/>
</dbReference>
<evidence type="ECO:0000259" key="2">
    <source>
        <dbReference type="Pfam" id="PF10633"/>
    </source>
</evidence>
<accession>A0ABW7BXT7</accession>
<organism evidence="3 4">
    <name type="scientific">Streptomyces omiyaensis</name>
    <dbReference type="NCBI Taxonomy" id="68247"/>
    <lineage>
        <taxon>Bacteria</taxon>
        <taxon>Bacillati</taxon>
        <taxon>Actinomycetota</taxon>
        <taxon>Actinomycetes</taxon>
        <taxon>Kitasatosporales</taxon>
        <taxon>Streptomycetaceae</taxon>
        <taxon>Streptomyces</taxon>
    </lineage>
</organism>
<dbReference type="RefSeq" id="WP_229883535.1">
    <property type="nucleotide sequence ID" value="NZ_BMVV01000009.1"/>
</dbReference>
<dbReference type="EMBL" id="JBICZW010000011">
    <property type="protein sequence ID" value="MFG3191049.1"/>
    <property type="molecule type" value="Genomic_DNA"/>
</dbReference>
<proteinExistence type="predicted"/>
<gene>
    <name evidence="3" type="ORF">ACGFYS_19155</name>
</gene>
<dbReference type="Proteomes" id="UP001604282">
    <property type="component" value="Unassembled WGS sequence"/>
</dbReference>
<evidence type="ECO:0000256" key="1">
    <source>
        <dbReference type="SAM" id="SignalP"/>
    </source>
</evidence>
<name>A0ABW7BXT7_9ACTN</name>
<dbReference type="InterPro" id="IPR018905">
    <property type="entry name" value="A-galactase_NEW3"/>
</dbReference>
<evidence type="ECO:0000313" key="4">
    <source>
        <dbReference type="Proteomes" id="UP001604282"/>
    </source>
</evidence>
<comment type="caution">
    <text evidence="3">The sequence shown here is derived from an EMBL/GenBank/DDBJ whole genome shotgun (WGS) entry which is preliminary data.</text>
</comment>
<protein>
    <submittedName>
        <fullName evidence="3">NEW3 domain-containing protein</fullName>
    </submittedName>
</protein>
<reference evidence="3 4" key="1">
    <citation type="submission" date="2024-10" db="EMBL/GenBank/DDBJ databases">
        <title>The Natural Products Discovery Center: Release of the First 8490 Sequenced Strains for Exploring Actinobacteria Biosynthetic Diversity.</title>
        <authorList>
            <person name="Kalkreuter E."/>
            <person name="Kautsar S.A."/>
            <person name="Yang D."/>
            <person name="Bader C.D."/>
            <person name="Teijaro C.N."/>
            <person name="Fluegel L."/>
            <person name="Davis C.M."/>
            <person name="Simpson J.R."/>
            <person name="Lauterbach L."/>
            <person name="Steele A.D."/>
            <person name="Gui C."/>
            <person name="Meng S."/>
            <person name="Li G."/>
            <person name="Viehrig K."/>
            <person name="Ye F."/>
            <person name="Su P."/>
            <person name="Kiefer A.F."/>
            <person name="Nichols A."/>
            <person name="Cepeda A.J."/>
            <person name="Yan W."/>
            <person name="Fan B."/>
            <person name="Jiang Y."/>
            <person name="Adhikari A."/>
            <person name="Zheng C.-J."/>
            <person name="Schuster L."/>
            <person name="Cowan T.M."/>
            <person name="Smanski M.J."/>
            <person name="Chevrette M.G."/>
            <person name="De Carvalho L.P.S."/>
            <person name="Shen B."/>
        </authorList>
    </citation>
    <scope>NUCLEOTIDE SEQUENCE [LARGE SCALE GENOMIC DNA]</scope>
    <source>
        <strain evidence="3 4">NPDC048229</strain>
    </source>
</reference>
<keyword evidence="4" id="KW-1185">Reference proteome</keyword>
<keyword evidence="1" id="KW-0732">Signal</keyword>
<evidence type="ECO:0000313" key="3">
    <source>
        <dbReference type="EMBL" id="MFG3191049.1"/>
    </source>
</evidence>
<feature type="signal peptide" evidence="1">
    <location>
        <begin position="1"/>
        <end position="29"/>
    </location>
</feature>
<feature type="chain" id="PRO_5046677111" evidence="1">
    <location>
        <begin position="30"/>
        <end position="346"/>
    </location>
</feature>